<comment type="caution">
    <text evidence="3">The sequence shown here is derived from an EMBL/GenBank/DDBJ whole genome shotgun (WGS) entry which is preliminary data.</text>
</comment>
<keyword evidence="1" id="KW-0812">Transmembrane</keyword>
<dbReference type="PANTHER" id="PTHR16165:SF5">
    <property type="entry name" value="NXPE FAMILY MEMBER 3"/>
    <property type="match status" value="1"/>
</dbReference>
<sequence length="637" mass="72683">MFLFGGIDVILKRKYLSFYFLCLLAVVGSMFVLHCGLLASCCFPKFFTSMFSEAWEKSLPGNYETCDRLVTLLLAPSTDEGKRSSEIFSWRTPSFADLILHENKNESFNSKRQRMLHVLCRRYKQGTRTMVQLPVINSSPSLASAYQSLYVIDNPDVKLGDVIRFTIEMRNSIGHPTATGGGDFFKIRAENPETQSSVAASRIVSRNNGIYDVEIKTFWEGRHDVKVFFGQSGHFVDVIKHLTSQRFSEDASFLGKFVKKECARWGRNEICSVAGEERTLCHITPDVFPSSQVLCNFTGRRGDGWFCIKPRPPFVCESLHAVYSSLRKTSLDIFQVFPPNDRGNMQRKTVPGNIASVNVKGNQFHEHFRLSACTSGLKTPKPSGFWKNGLWKSRVCNNLHYSINPTIKADCLRHRTFYFIGDSTARQWYEYFVDDVRPFYVRPFVIKDKFLAREMTLYDDVWEPRSARIEDLNVTFQYRAHGPPLQNGGKFFATRFVSDQLDEIKSLDDEGRHLTVVIAIGPHFLLYNPDLFLARIESIKTAALKLLRRNPLATVIVKGPTTFVRGYGVGECCLSDWLSFRQHKLTQHVFDGTSIVFLDAWDMTVSHSSHDLIHPVRQVVENEIDLALSFSCSEKES</sequence>
<organism evidence="3 4">
    <name type="scientific">Clavelina lepadiformis</name>
    <name type="common">Light-bulb sea squirt</name>
    <name type="synonym">Ascidia lepadiformis</name>
    <dbReference type="NCBI Taxonomy" id="159417"/>
    <lineage>
        <taxon>Eukaryota</taxon>
        <taxon>Metazoa</taxon>
        <taxon>Chordata</taxon>
        <taxon>Tunicata</taxon>
        <taxon>Ascidiacea</taxon>
        <taxon>Aplousobranchia</taxon>
        <taxon>Clavelinidae</taxon>
        <taxon>Clavelina</taxon>
    </lineage>
</organism>
<proteinExistence type="predicted"/>
<dbReference type="InterPro" id="IPR057106">
    <property type="entry name" value="NXPE4_C"/>
</dbReference>
<dbReference type="Proteomes" id="UP001642483">
    <property type="component" value="Unassembled WGS sequence"/>
</dbReference>
<protein>
    <recommendedName>
        <fullName evidence="2">NXPE C-terminal domain-containing protein</fullName>
    </recommendedName>
</protein>
<dbReference type="Pfam" id="PF24536">
    <property type="entry name" value="NXPE4_C"/>
    <property type="match status" value="1"/>
</dbReference>
<feature type="domain" description="NXPE C-terminal" evidence="2">
    <location>
        <begin position="391"/>
        <end position="632"/>
    </location>
</feature>
<dbReference type="EMBL" id="CAWYQH010000130">
    <property type="protein sequence ID" value="CAK8693139.1"/>
    <property type="molecule type" value="Genomic_DNA"/>
</dbReference>
<evidence type="ECO:0000313" key="4">
    <source>
        <dbReference type="Proteomes" id="UP001642483"/>
    </source>
</evidence>
<evidence type="ECO:0000256" key="1">
    <source>
        <dbReference type="SAM" id="Phobius"/>
    </source>
</evidence>
<dbReference type="SUPFAM" id="SSF81296">
    <property type="entry name" value="E set domains"/>
    <property type="match status" value="1"/>
</dbReference>
<dbReference type="InterPro" id="IPR013783">
    <property type="entry name" value="Ig-like_fold"/>
</dbReference>
<reference evidence="3 4" key="1">
    <citation type="submission" date="2024-02" db="EMBL/GenBank/DDBJ databases">
        <authorList>
            <person name="Daric V."/>
            <person name="Darras S."/>
        </authorList>
    </citation>
    <scope>NUCLEOTIDE SEQUENCE [LARGE SCALE GENOMIC DNA]</scope>
</reference>
<dbReference type="InterPro" id="IPR014756">
    <property type="entry name" value="Ig_E-set"/>
</dbReference>
<dbReference type="PANTHER" id="PTHR16165">
    <property type="entry name" value="NXPE FAMILY MEMBER"/>
    <property type="match status" value="1"/>
</dbReference>
<gene>
    <name evidence="3" type="ORF">CVLEPA_LOCUS26461</name>
</gene>
<evidence type="ECO:0000313" key="3">
    <source>
        <dbReference type="EMBL" id="CAK8693139.1"/>
    </source>
</evidence>
<name>A0ABP0GQU2_CLALP</name>
<keyword evidence="4" id="KW-1185">Reference proteome</keyword>
<keyword evidence="1" id="KW-1133">Transmembrane helix</keyword>
<feature type="transmembrane region" description="Helical" evidence="1">
    <location>
        <begin position="18"/>
        <end position="39"/>
    </location>
</feature>
<keyword evidence="1" id="KW-0472">Membrane</keyword>
<accession>A0ABP0GQU2</accession>
<evidence type="ECO:0000259" key="2">
    <source>
        <dbReference type="Pfam" id="PF24536"/>
    </source>
</evidence>
<dbReference type="Gene3D" id="2.60.40.10">
    <property type="entry name" value="Immunoglobulins"/>
    <property type="match status" value="1"/>
</dbReference>